<reference evidence="1" key="1">
    <citation type="submission" date="2020-11" db="EMBL/GenBank/DDBJ databases">
        <title>Sequencing the genomes of 1000 actinobacteria strains.</title>
        <authorList>
            <person name="Klenk H.-P."/>
        </authorList>
    </citation>
    <scope>NUCLEOTIDE SEQUENCE</scope>
    <source>
        <strain evidence="1">DSM 45356</strain>
    </source>
</reference>
<evidence type="ECO:0000313" key="1">
    <source>
        <dbReference type="EMBL" id="MBG6140469.1"/>
    </source>
</evidence>
<organism evidence="1 2">
    <name type="scientific">Longispora fulva</name>
    <dbReference type="NCBI Taxonomy" id="619741"/>
    <lineage>
        <taxon>Bacteria</taxon>
        <taxon>Bacillati</taxon>
        <taxon>Actinomycetota</taxon>
        <taxon>Actinomycetes</taxon>
        <taxon>Micromonosporales</taxon>
        <taxon>Micromonosporaceae</taxon>
        <taxon>Longispora</taxon>
    </lineage>
</organism>
<dbReference type="EMBL" id="JADOUF010000001">
    <property type="protein sequence ID" value="MBG6140469.1"/>
    <property type="molecule type" value="Genomic_DNA"/>
</dbReference>
<protein>
    <submittedName>
        <fullName evidence="1">Uncharacterized protein</fullName>
    </submittedName>
</protein>
<accession>A0A8J7GJF8</accession>
<name>A0A8J7GJF8_9ACTN</name>
<gene>
    <name evidence="1" type="ORF">IW245_006663</name>
</gene>
<keyword evidence="2" id="KW-1185">Reference proteome</keyword>
<evidence type="ECO:0000313" key="2">
    <source>
        <dbReference type="Proteomes" id="UP000622552"/>
    </source>
</evidence>
<dbReference type="AlphaFoldDB" id="A0A8J7GJF8"/>
<dbReference type="Proteomes" id="UP000622552">
    <property type="component" value="Unassembled WGS sequence"/>
</dbReference>
<comment type="caution">
    <text evidence="1">The sequence shown here is derived from an EMBL/GenBank/DDBJ whole genome shotgun (WGS) entry which is preliminary data.</text>
</comment>
<dbReference type="RefSeq" id="WP_197007007.1">
    <property type="nucleotide sequence ID" value="NZ_BONS01000005.1"/>
</dbReference>
<proteinExistence type="predicted"/>
<sequence>MSSTTRTSKLTPHAVTDEDALNRICAIINRDTTAADARAAVAQIIASTGRPVLPVCQITARVEPGEYELPCAIVDTGVQGVTVTVHQSLIRSTGINIEIDTDSDAELETLTVQLNDGLIFGKEQHTN</sequence>